<evidence type="ECO:0000313" key="1">
    <source>
        <dbReference type="EMBL" id="KAI5383620.1"/>
    </source>
</evidence>
<protein>
    <submittedName>
        <fullName evidence="1">Uncharacterized protein</fullName>
    </submittedName>
</protein>
<accession>A0A9D4VJ44</accession>
<name>A0A9D4VJ44_PEA</name>
<organism evidence="1 2">
    <name type="scientific">Pisum sativum</name>
    <name type="common">Garden pea</name>
    <name type="synonym">Lathyrus oleraceus</name>
    <dbReference type="NCBI Taxonomy" id="3888"/>
    <lineage>
        <taxon>Eukaryota</taxon>
        <taxon>Viridiplantae</taxon>
        <taxon>Streptophyta</taxon>
        <taxon>Embryophyta</taxon>
        <taxon>Tracheophyta</taxon>
        <taxon>Spermatophyta</taxon>
        <taxon>Magnoliopsida</taxon>
        <taxon>eudicotyledons</taxon>
        <taxon>Gunneridae</taxon>
        <taxon>Pentapetalae</taxon>
        <taxon>rosids</taxon>
        <taxon>fabids</taxon>
        <taxon>Fabales</taxon>
        <taxon>Fabaceae</taxon>
        <taxon>Papilionoideae</taxon>
        <taxon>50 kb inversion clade</taxon>
        <taxon>NPAAA clade</taxon>
        <taxon>Hologalegina</taxon>
        <taxon>IRL clade</taxon>
        <taxon>Fabeae</taxon>
        <taxon>Lathyrus</taxon>
    </lineage>
</organism>
<evidence type="ECO:0000313" key="2">
    <source>
        <dbReference type="Proteomes" id="UP001058974"/>
    </source>
</evidence>
<proteinExistence type="predicted"/>
<keyword evidence="2" id="KW-1185">Reference proteome</keyword>
<dbReference type="AlphaFoldDB" id="A0A9D4VJ44"/>
<gene>
    <name evidence="1" type="ORF">KIW84_070845</name>
</gene>
<comment type="caution">
    <text evidence="1">The sequence shown here is derived from an EMBL/GenBank/DDBJ whole genome shotgun (WGS) entry which is preliminary data.</text>
</comment>
<sequence>MNRGEAVELASKSIFPLPLIFYLYLRHSKHIGKFPVEREGGLVKDFQELVGGNFSKEREEPGKVVKLGRRSGWLYVALYCKQASTCFMHYSSSTHPKRLTELSVPISLTRMGLSRIIPPFHRKYSFATRNDLGSDPTWKATLKPIRLKGSRRKKGVPSVFRAFPFEIHSRFQLAKSRNQFCGRQQANWLGALWFPWTRSCFDPNNELISQIGCSAFEEAVRVGHPYPEFAEVMPSLGRLGQSIEGGGKRRIFPIGNWVIRCVLHPLHKWCMTVLSTLRDFKPNRSGGTVGRLI</sequence>
<dbReference type="Gramene" id="Psat07G0084500-T1">
    <property type="protein sequence ID" value="KAI5383620.1"/>
    <property type="gene ID" value="KIW84_070845"/>
</dbReference>
<reference evidence="1 2" key="1">
    <citation type="journal article" date="2022" name="Nat. Genet.">
        <title>Improved pea reference genome and pan-genome highlight genomic features and evolutionary characteristics.</title>
        <authorList>
            <person name="Yang T."/>
            <person name="Liu R."/>
            <person name="Luo Y."/>
            <person name="Hu S."/>
            <person name="Wang D."/>
            <person name="Wang C."/>
            <person name="Pandey M.K."/>
            <person name="Ge S."/>
            <person name="Xu Q."/>
            <person name="Li N."/>
            <person name="Li G."/>
            <person name="Huang Y."/>
            <person name="Saxena R.K."/>
            <person name="Ji Y."/>
            <person name="Li M."/>
            <person name="Yan X."/>
            <person name="He Y."/>
            <person name="Liu Y."/>
            <person name="Wang X."/>
            <person name="Xiang C."/>
            <person name="Varshney R.K."/>
            <person name="Ding H."/>
            <person name="Gao S."/>
            <person name="Zong X."/>
        </authorList>
    </citation>
    <scope>NUCLEOTIDE SEQUENCE [LARGE SCALE GENOMIC DNA]</scope>
    <source>
        <strain evidence="1 2">cv. Zhongwan 6</strain>
    </source>
</reference>
<dbReference type="Proteomes" id="UP001058974">
    <property type="component" value="Chromosome 7"/>
</dbReference>
<dbReference type="EMBL" id="JAMSHJ010000007">
    <property type="protein sequence ID" value="KAI5383620.1"/>
    <property type="molecule type" value="Genomic_DNA"/>
</dbReference>